<reference evidence="7" key="2">
    <citation type="submission" date="2012-11" db="EMBL/GenBank/DDBJ databases">
        <authorList>
            <person name="Kuo A."/>
            <person name="Curtis B.A."/>
            <person name="Tanifuji G."/>
            <person name="Burki F."/>
            <person name="Gruber A."/>
            <person name="Irimia M."/>
            <person name="Maruyama S."/>
            <person name="Arias M.C."/>
            <person name="Ball S.G."/>
            <person name="Gile G.H."/>
            <person name="Hirakawa Y."/>
            <person name="Hopkins J.F."/>
            <person name="Rensing S.A."/>
            <person name="Schmutz J."/>
            <person name="Symeonidi A."/>
            <person name="Elias M."/>
            <person name="Eveleigh R.J."/>
            <person name="Herman E.K."/>
            <person name="Klute M.J."/>
            <person name="Nakayama T."/>
            <person name="Obornik M."/>
            <person name="Reyes-Prieto A."/>
            <person name="Armbrust E.V."/>
            <person name="Aves S.J."/>
            <person name="Beiko R.G."/>
            <person name="Coutinho P."/>
            <person name="Dacks J.B."/>
            <person name="Durnford D.G."/>
            <person name="Fast N.M."/>
            <person name="Green B.R."/>
            <person name="Grisdale C."/>
            <person name="Hempe F."/>
            <person name="Henrissat B."/>
            <person name="Hoppner M.P."/>
            <person name="Ishida K.-I."/>
            <person name="Kim E."/>
            <person name="Koreny L."/>
            <person name="Kroth P.G."/>
            <person name="Liu Y."/>
            <person name="Malik S.-B."/>
            <person name="Maier U.G."/>
            <person name="McRose D."/>
            <person name="Mock T."/>
            <person name="Neilson J.A."/>
            <person name="Onodera N.T."/>
            <person name="Poole A.M."/>
            <person name="Pritham E.J."/>
            <person name="Richards T.A."/>
            <person name="Rocap G."/>
            <person name="Roy S.W."/>
            <person name="Sarai C."/>
            <person name="Schaack S."/>
            <person name="Shirato S."/>
            <person name="Slamovits C.H."/>
            <person name="Spencer D.F."/>
            <person name="Suzuki S."/>
            <person name="Worden A.Z."/>
            <person name="Zauner S."/>
            <person name="Barry K."/>
            <person name="Bell C."/>
            <person name="Bharti A.K."/>
            <person name="Crow J.A."/>
            <person name="Grimwood J."/>
            <person name="Kramer R."/>
            <person name="Lindquist E."/>
            <person name="Lucas S."/>
            <person name="Salamov A."/>
            <person name="McFadden G.I."/>
            <person name="Lane C.E."/>
            <person name="Keeling P.J."/>
            <person name="Gray M.W."/>
            <person name="Grigoriev I.V."/>
            <person name="Archibald J.M."/>
        </authorList>
    </citation>
    <scope>NUCLEOTIDE SEQUENCE</scope>
    <source>
        <strain evidence="7">CCMP2712</strain>
    </source>
</reference>
<evidence type="ECO:0000313" key="7">
    <source>
        <dbReference type="Proteomes" id="UP000011087"/>
    </source>
</evidence>
<proteinExistence type="predicted"/>
<reference evidence="5 7" key="1">
    <citation type="journal article" date="2012" name="Nature">
        <title>Algal genomes reveal evolutionary mosaicism and the fate of nucleomorphs.</title>
        <authorList>
            <consortium name="DOE Joint Genome Institute"/>
            <person name="Curtis B.A."/>
            <person name="Tanifuji G."/>
            <person name="Burki F."/>
            <person name="Gruber A."/>
            <person name="Irimia M."/>
            <person name="Maruyama S."/>
            <person name="Arias M.C."/>
            <person name="Ball S.G."/>
            <person name="Gile G.H."/>
            <person name="Hirakawa Y."/>
            <person name="Hopkins J.F."/>
            <person name="Kuo A."/>
            <person name="Rensing S.A."/>
            <person name="Schmutz J."/>
            <person name="Symeonidi A."/>
            <person name="Elias M."/>
            <person name="Eveleigh R.J."/>
            <person name="Herman E.K."/>
            <person name="Klute M.J."/>
            <person name="Nakayama T."/>
            <person name="Obornik M."/>
            <person name="Reyes-Prieto A."/>
            <person name="Armbrust E.V."/>
            <person name="Aves S.J."/>
            <person name="Beiko R.G."/>
            <person name="Coutinho P."/>
            <person name="Dacks J.B."/>
            <person name="Durnford D.G."/>
            <person name="Fast N.M."/>
            <person name="Green B.R."/>
            <person name="Grisdale C.J."/>
            <person name="Hempel F."/>
            <person name="Henrissat B."/>
            <person name="Hoppner M.P."/>
            <person name="Ishida K."/>
            <person name="Kim E."/>
            <person name="Koreny L."/>
            <person name="Kroth P.G."/>
            <person name="Liu Y."/>
            <person name="Malik S.B."/>
            <person name="Maier U.G."/>
            <person name="McRose D."/>
            <person name="Mock T."/>
            <person name="Neilson J.A."/>
            <person name="Onodera N.T."/>
            <person name="Poole A.M."/>
            <person name="Pritham E.J."/>
            <person name="Richards T.A."/>
            <person name="Rocap G."/>
            <person name="Roy S.W."/>
            <person name="Sarai C."/>
            <person name="Schaack S."/>
            <person name="Shirato S."/>
            <person name="Slamovits C.H."/>
            <person name="Spencer D.F."/>
            <person name="Suzuki S."/>
            <person name="Worden A.Z."/>
            <person name="Zauner S."/>
            <person name="Barry K."/>
            <person name="Bell C."/>
            <person name="Bharti A.K."/>
            <person name="Crow J.A."/>
            <person name="Grimwood J."/>
            <person name="Kramer R."/>
            <person name="Lindquist E."/>
            <person name="Lucas S."/>
            <person name="Salamov A."/>
            <person name="McFadden G.I."/>
            <person name="Lane C.E."/>
            <person name="Keeling P.J."/>
            <person name="Gray M.W."/>
            <person name="Grigoriev I.V."/>
            <person name="Archibald J.M."/>
        </authorList>
    </citation>
    <scope>NUCLEOTIDE SEQUENCE</scope>
    <source>
        <strain evidence="5 7">CCMP2712</strain>
    </source>
</reference>
<dbReference type="InterPro" id="IPR050600">
    <property type="entry name" value="SETD3_SETD6_MTase"/>
</dbReference>
<keyword evidence="3" id="KW-0949">S-adenosyl-L-methionine</keyword>
<dbReference type="HOGENOM" id="CLU_784012_0_0_1"/>
<dbReference type="STRING" id="905079.L1K1C0"/>
<feature type="domain" description="Rubisco LSMT substrate-binding" evidence="4">
    <location>
        <begin position="293"/>
        <end position="336"/>
    </location>
</feature>
<name>L1K1C0_GUITC</name>
<organism evidence="5">
    <name type="scientific">Guillardia theta (strain CCMP2712)</name>
    <name type="common">Cryptophyte</name>
    <dbReference type="NCBI Taxonomy" id="905079"/>
    <lineage>
        <taxon>Eukaryota</taxon>
        <taxon>Cryptophyceae</taxon>
        <taxon>Pyrenomonadales</taxon>
        <taxon>Geminigeraceae</taxon>
        <taxon>Guillardia</taxon>
    </lineage>
</organism>
<evidence type="ECO:0000313" key="6">
    <source>
        <dbReference type="EnsemblProtists" id="EKX54646"/>
    </source>
</evidence>
<dbReference type="RefSeq" id="XP_005841626.1">
    <property type="nucleotide sequence ID" value="XM_005841569.1"/>
</dbReference>
<dbReference type="InterPro" id="IPR036464">
    <property type="entry name" value="Rubisco_LSMT_subst-bd_sf"/>
</dbReference>
<dbReference type="EnsemblProtists" id="EKX54646">
    <property type="protein sequence ID" value="EKX54646"/>
    <property type="gene ID" value="GUITHDRAFT_100121"/>
</dbReference>
<dbReference type="InterPro" id="IPR015353">
    <property type="entry name" value="Rubisco_LSMT_subst-bd"/>
</dbReference>
<dbReference type="EMBL" id="JH992967">
    <property type="protein sequence ID" value="EKX54646.1"/>
    <property type="molecule type" value="Genomic_DNA"/>
</dbReference>
<reference evidence="6" key="3">
    <citation type="submission" date="2015-06" db="UniProtKB">
        <authorList>
            <consortium name="EnsemblProtists"/>
        </authorList>
    </citation>
    <scope>IDENTIFICATION</scope>
</reference>
<protein>
    <recommendedName>
        <fullName evidence="4">Rubisco LSMT substrate-binding domain-containing protein</fullName>
    </recommendedName>
</protein>
<evidence type="ECO:0000259" key="4">
    <source>
        <dbReference type="Pfam" id="PF09273"/>
    </source>
</evidence>
<dbReference type="KEGG" id="gtt:GUITHDRAFT_100121"/>
<dbReference type="OrthoDB" id="341421at2759"/>
<dbReference type="CDD" id="cd10527">
    <property type="entry name" value="SET_LSMT"/>
    <property type="match status" value="1"/>
</dbReference>
<evidence type="ECO:0000256" key="3">
    <source>
        <dbReference type="ARBA" id="ARBA00022691"/>
    </source>
</evidence>
<evidence type="ECO:0000256" key="2">
    <source>
        <dbReference type="ARBA" id="ARBA00022679"/>
    </source>
</evidence>
<sequence length="354" mass="40181">MQNIQDGGPRVRAATWSTREFDSWMDLLGISRCVQVDNIDGCGRGLRATRDLLPDEVALKVPSELLLSDQTVLHHSNYEDMQEGMSWSSRLALGLLNEKSRGDRSVHRDYIGMLPAPPRVLSRWKEDELVELQNRTLEGETDMIYFWRHENWEDTITSAERVLTGSEFDSFRQRISQQDFLDAHDLVCSRAIKLETARGVERFLVPVFDLANHSPRGGRYAMDEDGNVCLITGIEVTRGAEVCLDYGGRTNDQFLLHYGHLSPACLRTNATRVDGSQHHISWLDLGEPLHKNVREAAEALLQTMPTSVEEDLNLLEEEAGEQALALQYRIGKKQLLRAIAGKQEAFDWFLEGLF</sequence>
<dbReference type="SUPFAM" id="SSF81822">
    <property type="entry name" value="RuBisCo LSMT C-terminal, substrate-binding domain"/>
    <property type="match status" value="1"/>
</dbReference>
<evidence type="ECO:0000256" key="1">
    <source>
        <dbReference type="ARBA" id="ARBA00022603"/>
    </source>
</evidence>
<dbReference type="Pfam" id="PF09273">
    <property type="entry name" value="Rubis-subs-bind"/>
    <property type="match status" value="1"/>
</dbReference>
<dbReference type="SUPFAM" id="SSF82199">
    <property type="entry name" value="SET domain"/>
    <property type="match status" value="1"/>
</dbReference>
<gene>
    <name evidence="5" type="ORF">GUITHDRAFT_100121</name>
</gene>
<dbReference type="GO" id="GO:0016279">
    <property type="term" value="F:protein-lysine N-methyltransferase activity"/>
    <property type="evidence" value="ECO:0007669"/>
    <property type="project" value="TreeGrafter"/>
</dbReference>
<accession>L1K1C0</accession>
<dbReference type="Gene3D" id="3.90.1410.10">
    <property type="entry name" value="set domain protein methyltransferase, domain 1"/>
    <property type="match status" value="1"/>
</dbReference>
<dbReference type="eggNOG" id="KOG1337">
    <property type="taxonomic scope" value="Eukaryota"/>
</dbReference>
<evidence type="ECO:0000313" key="5">
    <source>
        <dbReference type="EMBL" id="EKX54646.1"/>
    </source>
</evidence>
<keyword evidence="1" id="KW-0489">Methyltransferase</keyword>
<dbReference type="Proteomes" id="UP000011087">
    <property type="component" value="Unassembled WGS sequence"/>
</dbReference>
<keyword evidence="2" id="KW-0808">Transferase</keyword>
<dbReference type="InterPro" id="IPR046341">
    <property type="entry name" value="SET_dom_sf"/>
</dbReference>
<dbReference type="GeneID" id="17311256"/>
<dbReference type="Gene3D" id="3.90.1420.10">
    <property type="entry name" value="Rubisco LSMT, substrate-binding domain"/>
    <property type="match status" value="1"/>
</dbReference>
<dbReference type="PaxDb" id="55529-EKX54646"/>
<dbReference type="AlphaFoldDB" id="L1K1C0"/>
<dbReference type="PANTHER" id="PTHR13271">
    <property type="entry name" value="UNCHARACTERIZED PUTATIVE METHYLTRANSFERASE"/>
    <property type="match status" value="1"/>
</dbReference>
<keyword evidence="7" id="KW-1185">Reference proteome</keyword>
<dbReference type="GO" id="GO:0032259">
    <property type="term" value="P:methylation"/>
    <property type="evidence" value="ECO:0007669"/>
    <property type="project" value="UniProtKB-KW"/>
</dbReference>